<gene>
    <name evidence="2" type="ORF">Glove_54g24</name>
</gene>
<dbReference type="PROSITE" id="PS50011">
    <property type="entry name" value="PROTEIN_KINASE_DOM"/>
    <property type="match status" value="1"/>
</dbReference>
<keyword evidence="3" id="KW-1185">Reference proteome</keyword>
<evidence type="ECO:0000259" key="1">
    <source>
        <dbReference type="PROSITE" id="PS50011"/>
    </source>
</evidence>
<dbReference type="SUPFAM" id="SSF56112">
    <property type="entry name" value="Protein kinase-like (PK-like)"/>
    <property type="match status" value="1"/>
</dbReference>
<dbReference type="Pfam" id="PF00069">
    <property type="entry name" value="Pkinase"/>
    <property type="match status" value="1"/>
</dbReference>
<dbReference type="GO" id="GO:0005524">
    <property type="term" value="F:ATP binding"/>
    <property type="evidence" value="ECO:0007669"/>
    <property type="project" value="InterPro"/>
</dbReference>
<proteinExistence type="predicted"/>
<dbReference type="Proteomes" id="UP000266861">
    <property type="component" value="Unassembled WGS sequence"/>
</dbReference>
<evidence type="ECO:0000313" key="3">
    <source>
        <dbReference type="Proteomes" id="UP000266861"/>
    </source>
</evidence>
<dbReference type="InterPro" id="IPR011009">
    <property type="entry name" value="Kinase-like_dom_sf"/>
</dbReference>
<comment type="caution">
    <text evidence="2">The sequence shown here is derived from an EMBL/GenBank/DDBJ whole genome shotgun (WGS) entry which is preliminary data.</text>
</comment>
<organism evidence="2 3">
    <name type="scientific">Diversispora epigaea</name>
    <dbReference type="NCBI Taxonomy" id="1348612"/>
    <lineage>
        <taxon>Eukaryota</taxon>
        <taxon>Fungi</taxon>
        <taxon>Fungi incertae sedis</taxon>
        <taxon>Mucoromycota</taxon>
        <taxon>Glomeromycotina</taxon>
        <taxon>Glomeromycetes</taxon>
        <taxon>Diversisporales</taxon>
        <taxon>Diversisporaceae</taxon>
        <taxon>Diversispora</taxon>
    </lineage>
</organism>
<dbReference type="AlphaFoldDB" id="A0A397JF26"/>
<evidence type="ECO:0000313" key="2">
    <source>
        <dbReference type="EMBL" id="RHZ86177.1"/>
    </source>
</evidence>
<reference evidence="2 3" key="1">
    <citation type="submission" date="2018-08" db="EMBL/GenBank/DDBJ databases">
        <title>Genome and evolution of the arbuscular mycorrhizal fungus Diversispora epigaea (formerly Glomus versiforme) and its bacterial endosymbionts.</title>
        <authorList>
            <person name="Sun X."/>
            <person name="Fei Z."/>
            <person name="Harrison M."/>
        </authorList>
    </citation>
    <scope>NUCLEOTIDE SEQUENCE [LARGE SCALE GENOMIC DNA]</scope>
    <source>
        <strain evidence="2 3">IT104</strain>
    </source>
</reference>
<dbReference type="EMBL" id="PQFF01000051">
    <property type="protein sequence ID" value="RHZ86177.1"/>
    <property type="molecule type" value="Genomic_DNA"/>
</dbReference>
<dbReference type="OrthoDB" id="10261027at2759"/>
<dbReference type="GO" id="GO:0004672">
    <property type="term" value="F:protein kinase activity"/>
    <property type="evidence" value="ECO:0007669"/>
    <property type="project" value="InterPro"/>
</dbReference>
<protein>
    <recommendedName>
        <fullName evidence="1">Protein kinase domain-containing protein</fullName>
    </recommendedName>
</protein>
<name>A0A397JF26_9GLOM</name>
<sequence length="158" mass="18656">MNQFHIPPEVLRGNAFTKKGDIYSFGGIMYEMTTGKQPFYDQAHDTHLIIANYLMYKCRSDDSSECPTAKELYYAILNFYREFVELDMYFKIDYKSLEQFVPSSELTHCYISRSIHTLHGLHNSLEDMKTGKSQELYERIDWEKEIQNQTKKNGHSQL</sequence>
<accession>A0A397JF26</accession>
<dbReference type="InterPro" id="IPR000719">
    <property type="entry name" value="Prot_kinase_dom"/>
</dbReference>
<dbReference type="Gene3D" id="1.10.510.10">
    <property type="entry name" value="Transferase(Phosphotransferase) domain 1"/>
    <property type="match status" value="1"/>
</dbReference>
<feature type="domain" description="Protein kinase" evidence="1">
    <location>
        <begin position="1"/>
        <end position="111"/>
    </location>
</feature>